<dbReference type="PRINTS" id="PR00411">
    <property type="entry name" value="PNDRDTASEI"/>
</dbReference>
<evidence type="ECO:0000313" key="7">
    <source>
        <dbReference type="Proteomes" id="UP001583177"/>
    </source>
</evidence>
<evidence type="ECO:0000256" key="2">
    <source>
        <dbReference type="ARBA" id="ARBA00022630"/>
    </source>
</evidence>
<feature type="domain" description="FAD/NAD(P)-binding" evidence="5">
    <location>
        <begin position="7"/>
        <end position="321"/>
    </location>
</feature>
<dbReference type="SUPFAM" id="SSF51905">
    <property type="entry name" value="FAD/NAD(P)-binding domain"/>
    <property type="match status" value="1"/>
</dbReference>
<keyword evidence="2" id="KW-0285">Flavoprotein</keyword>
<evidence type="ECO:0000313" key="6">
    <source>
        <dbReference type="EMBL" id="KAL1859490.1"/>
    </source>
</evidence>
<keyword evidence="3" id="KW-0274">FAD</keyword>
<dbReference type="Pfam" id="PF07992">
    <property type="entry name" value="Pyr_redox_2"/>
    <property type="match status" value="1"/>
</dbReference>
<evidence type="ECO:0000256" key="4">
    <source>
        <dbReference type="ARBA" id="ARBA00023002"/>
    </source>
</evidence>
<dbReference type="EMBL" id="JAWRVE010000099">
    <property type="protein sequence ID" value="KAL1859490.1"/>
    <property type="molecule type" value="Genomic_DNA"/>
</dbReference>
<evidence type="ECO:0000256" key="3">
    <source>
        <dbReference type="ARBA" id="ARBA00022827"/>
    </source>
</evidence>
<gene>
    <name evidence="6" type="ORF">Daus18300_009635</name>
</gene>
<dbReference type="PANTHER" id="PTHR43735">
    <property type="entry name" value="APOPTOSIS-INDUCING FACTOR 1"/>
    <property type="match status" value="1"/>
</dbReference>
<accession>A0ABR3WDE9</accession>
<sequence length="421" mass="45419">MAMSRKNILILGGSYGGLSSAHYILKHVIPQLPDREVFQVILISPSSQVFCRPACPRAMLSDHMFPQDKLFVDIEAQFLQYSNGANFQFIQGTAAHLDLIQRIITAKVESTNSTLGISFHSLVIATGASTPSPLLGLITDENLLRDCWSSLRKRLPEVKNIIISGGGPTSIEVAGELGEFLNGRPGIFNSSPSSPRVNITVITSNSKILPSLRQAIADKAEKLLAGVGVTVIKNARVKTIVPAGAGVDPQLLTSKATIVLENGKVMDTDLYIPATGTTPNTGFISDKSLLTSDGRIDTNPSTLRVDGAGPNARIYAIGDASSYARPAIHNILSAVPVLCASVRDDLVSEGGRLESLAVGGGRLFVEDKRETQLVPIGRSRGVGAAMRFQIPGFLVWMLKWRDYWLWTTGSLWNGKKWDKES</sequence>
<comment type="caution">
    <text evidence="6">The sequence shown here is derived from an EMBL/GenBank/DDBJ whole genome shotgun (WGS) entry which is preliminary data.</text>
</comment>
<proteinExistence type="inferred from homology"/>
<name>A0ABR3WDE9_9PEZI</name>
<dbReference type="PRINTS" id="PR00368">
    <property type="entry name" value="FADPNR"/>
</dbReference>
<comment type="similarity">
    <text evidence="1">Belongs to the FAD-dependent oxidoreductase family.</text>
</comment>
<dbReference type="InterPro" id="IPR023753">
    <property type="entry name" value="FAD/NAD-binding_dom"/>
</dbReference>
<evidence type="ECO:0000256" key="1">
    <source>
        <dbReference type="ARBA" id="ARBA00006442"/>
    </source>
</evidence>
<keyword evidence="4" id="KW-0560">Oxidoreductase</keyword>
<protein>
    <recommendedName>
        <fullName evidence="5">FAD/NAD(P)-binding domain-containing protein</fullName>
    </recommendedName>
</protein>
<dbReference type="Proteomes" id="UP001583177">
    <property type="component" value="Unassembled WGS sequence"/>
</dbReference>
<evidence type="ECO:0000259" key="5">
    <source>
        <dbReference type="Pfam" id="PF07992"/>
    </source>
</evidence>
<reference evidence="6 7" key="1">
    <citation type="journal article" date="2024" name="IMA Fungus">
        <title>IMA Genome - F19 : A genome assembly and annotation guide to empower mycologists, including annotated draft genome sequences of Ceratocystis pirilliformis, Diaporthe australafricana, Fusarium ophioides, Paecilomyces lecythidis, and Sporothrix stenoceras.</title>
        <authorList>
            <person name="Aylward J."/>
            <person name="Wilson A.M."/>
            <person name="Visagie C.M."/>
            <person name="Spraker J."/>
            <person name="Barnes I."/>
            <person name="Buitendag C."/>
            <person name="Ceriani C."/>
            <person name="Del Mar Angel L."/>
            <person name="du Plessis D."/>
            <person name="Fuchs T."/>
            <person name="Gasser K."/>
            <person name="Kramer D."/>
            <person name="Li W."/>
            <person name="Munsamy K."/>
            <person name="Piso A."/>
            <person name="Price J.L."/>
            <person name="Sonnekus B."/>
            <person name="Thomas C."/>
            <person name="van der Nest A."/>
            <person name="van Dijk A."/>
            <person name="van Heerden A."/>
            <person name="van Vuuren N."/>
            <person name="Yilmaz N."/>
            <person name="Duong T.A."/>
            <person name="van der Merwe N.A."/>
            <person name="Wingfield M.J."/>
            <person name="Wingfield B.D."/>
        </authorList>
    </citation>
    <scope>NUCLEOTIDE SEQUENCE [LARGE SCALE GENOMIC DNA]</scope>
    <source>
        <strain evidence="6 7">CMW 18300</strain>
    </source>
</reference>
<dbReference type="Gene3D" id="3.50.50.100">
    <property type="match status" value="1"/>
</dbReference>
<dbReference type="InterPro" id="IPR036188">
    <property type="entry name" value="FAD/NAD-bd_sf"/>
</dbReference>
<organism evidence="6 7">
    <name type="scientific">Diaporthe australafricana</name>
    <dbReference type="NCBI Taxonomy" id="127596"/>
    <lineage>
        <taxon>Eukaryota</taxon>
        <taxon>Fungi</taxon>
        <taxon>Dikarya</taxon>
        <taxon>Ascomycota</taxon>
        <taxon>Pezizomycotina</taxon>
        <taxon>Sordariomycetes</taxon>
        <taxon>Sordariomycetidae</taxon>
        <taxon>Diaporthales</taxon>
        <taxon>Diaporthaceae</taxon>
        <taxon>Diaporthe</taxon>
    </lineage>
</organism>
<keyword evidence="7" id="KW-1185">Reference proteome</keyword>
<dbReference type="PANTHER" id="PTHR43735:SF3">
    <property type="entry name" value="FERROPTOSIS SUPPRESSOR PROTEIN 1"/>
    <property type="match status" value="1"/>
</dbReference>